<organism evidence="1 2">
    <name type="scientific">Achromobacter piechaudii ATCC 43553</name>
    <dbReference type="NCBI Taxonomy" id="742159"/>
    <lineage>
        <taxon>Bacteria</taxon>
        <taxon>Pseudomonadati</taxon>
        <taxon>Pseudomonadota</taxon>
        <taxon>Betaproteobacteria</taxon>
        <taxon>Burkholderiales</taxon>
        <taxon>Alcaligenaceae</taxon>
        <taxon>Achromobacter</taxon>
    </lineage>
</organism>
<dbReference type="EMBL" id="ADMS01000128">
    <property type="protein sequence ID" value="EFF72989.1"/>
    <property type="molecule type" value="Genomic_DNA"/>
</dbReference>
<dbReference type="Proteomes" id="UP000004510">
    <property type="component" value="Unassembled WGS sequence"/>
</dbReference>
<sequence>MRPVLCPTLAASGDQPCRLEVTPVFHLNTGVFFCEDTFL</sequence>
<protein>
    <submittedName>
        <fullName evidence="1">Uncharacterized protein</fullName>
    </submittedName>
</protein>
<dbReference type="PATRIC" id="fig|742159.3.peg.1317"/>
<proteinExistence type="predicted"/>
<gene>
    <name evidence="1" type="ORF">HMPREF0004_5608</name>
</gene>
<name>D4XJG1_9BURK</name>
<evidence type="ECO:0000313" key="1">
    <source>
        <dbReference type="EMBL" id="EFF72989.1"/>
    </source>
</evidence>
<dbReference type="AlphaFoldDB" id="D4XJG1"/>
<reference evidence="2" key="1">
    <citation type="submission" date="2010-03" db="EMBL/GenBank/DDBJ databases">
        <title>Complete sequence of Mobiluncus curtisii ATCC 43063.</title>
        <authorList>
            <person name="Muzny D."/>
            <person name="Qin X."/>
            <person name="Deng J."/>
            <person name="Jiang H."/>
            <person name="Liu Y."/>
            <person name="Qu J."/>
            <person name="Song X.-Z."/>
            <person name="Zhang L."/>
            <person name="Thornton R."/>
            <person name="Coyle M."/>
            <person name="Francisco L."/>
            <person name="Jackson L."/>
            <person name="Javaid M."/>
            <person name="Korchina V."/>
            <person name="Kovar C."/>
            <person name="Mata R."/>
            <person name="Mathew T."/>
            <person name="Ngo R."/>
            <person name="Nguyen L."/>
            <person name="Nguyen N."/>
            <person name="Okwuonu G."/>
            <person name="Ongeri F."/>
            <person name="Pham C."/>
            <person name="Simmons D."/>
            <person name="Wilczek-Boney K."/>
            <person name="Hale W."/>
            <person name="Jakkamsetti A."/>
            <person name="Pham P."/>
            <person name="Ruth R."/>
            <person name="San Lucas F."/>
            <person name="Warren J."/>
            <person name="Zhang J."/>
            <person name="Zhao Z."/>
            <person name="Zhou C."/>
            <person name="Zhu D."/>
            <person name="Lee S."/>
            <person name="Bess C."/>
            <person name="Blankenburg K."/>
            <person name="Forbes L."/>
            <person name="Fu Q."/>
            <person name="Gubbala S."/>
            <person name="Hirani K."/>
            <person name="Jayaseelan J.C."/>
            <person name="Lara F."/>
            <person name="Munidasa M."/>
            <person name="Palculict T."/>
            <person name="Patil S."/>
            <person name="Pu L.-L."/>
            <person name="Saada N."/>
            <person name="Tang L."/>
            <person name="Weissenberger G."/>
            <person name="Zhu Y."/>
            <person name="Hemphill L."/>
            <person name="Shang Y."/>
            <person name="Youmans B."/>
            <person name="Ayvaz T."/>
            <person name="Ross M."/>
            <person name="Santibanez J."/>
            <person name="Aqrawi P."/>
            <person name="Gross S."/>
            <person name="Joshi V."/>
            <person name="Fowler G."/>
            <person name="Nazareth L."/>
            <person name="Reid J."/>
            <person name="Worley K."/>
            <person name="Petrosino J."/>
            <person name="Highlander S."/>
            <person name="Gibbs R."/>
            <person name="Gibbs R."/>
        </authorList>
    </citation>
    <scope>NUCLEOTIDE SEQUENCE [LARGE SCALE GENOMIC DNA]</scope>
    <source>
        <strain evidence="2">ATCC 43553</strain>
    </source>
</reference>
<evidence type="ECO:0000313" key="2">
    <source>
        <dbReference type="Proteomes" id="UP000004510"/>
    </source>
</evidence>
<dbReference type="HOGENOM" id="CLU_3303082_0_0_4"/>
<comment type="caution">
    <text evidence="1">The sequence shown here is derived from an EMBL/GenBank/DDBJ whole genome shotgun (WGS) entry which is preliminary data.</text>
</comment>
<accession>D4XJG1</accession>